<evidence type="ECO:0000313" key="2">
    <source>
        <dbReference type="Proteomes" id="UP000232003"/>
    </source>
</evidence>
<keyword evidence="2" id="KW-1185">Reference proteome</keyword>
<sequence length="117" mass="13504">MTDPEFPNQIFLLQKDLLQLEQVIATTQGSIKAHEAYVECAIACDETLKNDQQRKAKKLELDFGNEEVRNWRKELIDLTQQRGQLVAELEYARNLFTVWKLAERRAIAELEVASDGL</sequence>
<proteinExistence type="predicted"/>
<organism evidence="1 2">
    <name type="scientific">Nostoc flagelliforme CCNUN1</name>
    <dbReference type="NCBI Taxonomy" id="2038116"/>
    <lineage>
        <taxon>Bacteria</taxon>
        <taxon>Bacillati</taxon>
        <taxon>Cyanobacteriota</taxon>
        <taxon>Cyanophyceae</taxon>
        <taxon>Nostocales</taxon>
        <taxon>Nostocaceae</taxon>
        <taxon>Nostoc</taxon>
    </lineage>
</organism>
<dbReference type="RefSeq" id="WP_100898134.1">
    <property type="nucleotide sequence ID" value="NZ_CAWNNC010000001.1"/>
</dbReference>
<evidence type="ECO:0000313" key="1">
    <source>
        <dbReference type="EMBL" id="AUB36126.1"/>
    </source>
</evidence>
<protein>
    <submittedName>
        <fullName evidence="1">Uncharacterized protein</fullName>
    </submittedName>
</protein>
<reference evidence="1 2" key="1">
    <citation type="submission" date="2017-11" db="EMBL/GenBank/DDBJ databases">
        <title>Complete genome of a free-living desiccation-tolerant cyanobacterium and its photosynthetic adaptation to extreme terrestrial habitat.</title>
        <authorList>
            <person name="Shang J."/>
        </authorList>
    </citation>
    <scope>NUCLEOTIDE SEQUENCE [LARGE SCALE GENOMIC DNA]</scope>
    <source>
        <strain evidence="1 2">CCNUN1</strain>
    </source>
</reference>
<dbReference type="Proteomes" id="UP000232003">
    <property type="component" value="Chromosome"/>
</dbReference>
<dbReference type="EMBL" id="CP024785">
    <property type="protein sequence ID" value="AUB36126.1"/>
    <property type="molecule type" value="Genomic_DNA"/>
</dbReference>
<gene>
    <name evidence="1" type="ORF">COO91_02027</name>
</gene>
<dbReference type="AlphaFoldDB" id="A0A2K8SKW6"/>
<dbReference type="KEGG" id="nfl:COO91_02027"/>
<accession>A0A2K8SKW6</accession>
<dbReference type="OrthoDB" id="513386at2"/>
<name>A0A2K8SKW6_9NOSO</name>